<proteinExistence type="predicted"/>
<gene>
    <name evidence="2" type="ORF">O181_069926</name>
</gene>
<sequence>MRTGVWSPPPLHLGRASVCLYALVHLFKAFFNFFLRRAPQKFLYLACTSNNLKPYSCQQQTCDKATNRANPHPTLYPRLVYQSCHNMGEVTNLPRDVVPIKYQASEHCKQLKVTIADEGLVSSLDYKCDWDGPNDPNFRRTLCGLCVEGDGLYKPGIEKWQCDPPPPRKQLAPKL</sequence>
<dbReference type="AlphaFoldDB" id="A0A9Q3F4E7"/>
<dbReference type="EMBL" id="AVOT02035802">
    <property type="protein sequence ID" value="MBW0530211.1"/>
    <property type="molecule type" value="Genomic_DNA"/>
</dbReference>
<evidence type="ECO:0000256" key="1">
    <source>
        <dbReference type="SAM" id="Phobius"/>
    </source>
</evidence>
<keyword evidence="1" id="KW-1133">Transmembrane helix</keyword>
<organism evidence="2 3">
    <name type="scientific">Austropuccinia psidii MF-1</name>
    <dbReference type="NCBI Taxonomy" id="1389203"/>
    <lineage>
        <taxon>Eukaryota</taxon>
        <taxon>Fungi</taxon>
        <taxon>Dikarya</taxon>
        <taxon>Basidiomycota</taxon>
        <taxon>Pucciniomycotina</taxon>
        <taxon>Pucciniomycetes</taxon>
        <taxon>Pucciniales</taxon>
        <taxon>Sphaerophragmiaceae</taxon>
        <taxon>Austropuccinia</taxon>
    </lineage>
</organism>
<protein>
    <submittedName>
        <fullName evidence="2">Uncharacterized protein</fullName>
    </submittedName>
</protein>
<comment type="caution">
    <text evidence="2">The sequence shown here is derived from an EMBL/GenBank/DDBJ whole genome shotgun (WGS) entry which is preliminary data.</text>
</comment>
<reference evidence="2" key="1">
    <citation type="submission" date="2021-03" db="EMBL/GenBank/DDBJ databases">
        <title>Draft genome sequence of rust myrtle Austropuccinia psidii MF-1, a brazilian biotype.</title>
        <authorList>
            <person name="Quecine M.C."/>
            <person name="Pachon D.M.R."/>
            <person name="Bonatelli M.L."/>
            <person name="Correr F.H."/>
            <person name="Franceschini L.M."/>
            <person name="Leite T.F."/>
            <person name="Margarido G.R.A."/>
            <person name="Almeida C.A."/>
            <person name="Ferrarezi J.A."/>
            <person name="Labate C.A."/>
        </authorList>
    </citation>
    <scope>NUCLEOTIDE SEQUENCE</scope>
    <source>
        <strain evidence="2">MF-1</strain>
    </source>
</reference>
<feature type="transmembrane region" description="Helical" evidence="1">
    <location>
        <begin position="12"/>
        <end position="35"/>
    </location>
</feature>
<name>A0A9Q3F4E7_9BASI</name>
<dbReference type="Proteomes" id="UP000765509">
    <property type="component" value="Unassembled WGS sequence"/>
</dbReference>
<keyword evidence="3" id="KW-1185">Reference proteome</keyword>
<evidence type="ECO:0000313" key="3">
    <source>
        <dbReference type="Proteomes" id="UP000765509"/>
    </source>
</evidence>
<keyword evidence="1" id="KW-0812">Transmembrane</keyword>
<evidence type="ECO:0000313" key="2">
    <source>
        <dbReference type="EMBL" id="MBW0530211.1"/>
    </source>
</evidence>
<accession>A0A9Q3F4E7</accession>
<keyword evidence="1" id="KW-0472">Membrane</keyword>